<feature type="region of interest" description="Disordered" evidence="1">
    <location>
        <begin position="150"/>
        <end position="170"/>
    </location>
</feature>
<reference evidence="2 3" key="1">
    <citation type="submission" date="2023-07" db="EMBL/GenBank/DDBJ databases">
        <title>Sequencing the genomes of 1000 actinobacteria strains.</title>
        <authorList>
            <person name="Klenk H.-P."/>
        </authorList>
    </citation>
    <scope>NUCLEOTIDE SEQUENCE [LARGE SCALE GENOMIC DNA]</scope>
    <source>
        <strain evidence="2 3">DSM 44710</strain>
    </source>
</reference>
<dbReference type="Proteomes" id="UP001240984">
    <property type="component" value="Unassembled WGS sequence"/>
</dbReference>
<evidence type="ECO:0000256" key="1">
    <source>
        <dbReference type="SAM" id="MobiDB-lite"/>
    </source>
</evidence>
<evidence type="ECO:0000313" key="3">
    <source>
        <dbReference type="Proteomes" id="UP001240984"/>
    </source>
</evidence>
<gene>
    <name evidence="2" type="ORF">J2S43_001023</name>
</gene>
<feature type="compositionally biased region" description="Basic and acidic residues" evidence="1">
    <location>
        <begin position="154"/>
        <end position="164"/>
    </location>
</feature>
<keyword evidence="3" id="KW-1185">Reference proteome</keyword>
<protein>
    <submittedName>
        <fullName evidence="2">Uncharacterized protein</fullName>
    </submittedName>
</protein>
<dbReference type="EMBL" id="JAUSRA010000001">
    <property type="protein sequence ID" value="MDP9792511.1"/>
    <property type="molecule type" value="Genomic_DNA"/>
</dbReference>
<organism evidence="2 3">
    <name type="scientific">Catenuloplanes nepalensis</name>
    <dbReference type="NCBI Taxonomy" id="587533"/>
    <lineage>
        <taxon>Bacteria</taxon>
        <taxon>Bacillati</taxon>
        <taxon>Actinomycetota</taxon>
        <taxon>Actinomycetes</taxon>
        <taxon>Micromonosporales</taxon>
        <taxon>Micromonosporaceae</taxon>
        <taxon>Catenuloplanes</taxon>
    </lineage>
</organism>
<dbReference type="RefSeq" id="WP_306827386.1">
    <property type="nucleotide sequence ID" value="NZ_JAUSRA010000001.1"/>
</dbReference>
<comment type="caution">
    <text evidence="2">The sequence shown here is derived from an EMBL/GenBank/DDBJ whole genome shotgun (WGS) entry which is preliminary data.</text>
</comment>
<evidence type="ECO:0000313" key="2">
    <source>
        <dbReference type="EMBL" id="MDP9792511.1"/>
    </source>
</evidence>
<accession>A0ABT9MMF1</accession>
<sequence>MCADHRGDRLLVTTLRDYTRLVDGIHRTPQGWRYPTPAHLLLAQGRLFTPGPLPAGLLKMPGQFCFRNAALAARRHGLRYAEGMASFALDSGSLPTAHAWCVDVDGTAVDPTWPKGHGVAYLGIVIPESLWPGSDNIGVFDDLHRSSPVLRGELTPRDGADHGRPVPVPS</sequence>
<proteinExistence type="predicted"/>
<name>A0ABT9MMF1_9ACTN</name>